<dbReference type="AlphaFoldDB" id="A0A2G1W700"/>
<gene>
    <name evidence="1" type="ORF">CEE69_15590</name>
</gene>
<keyword evidence="2" id="KW-1185">Reference proteome</keyword>
<reference evidence="1 2" key="1">
    <citation type="submission" date="2017-06" db="EMBL/GenBank/DDBJ databases">
        <title>Description of Rhodopirellula bahusiensis sp. nov.</title>
        <authorList>
            <person name="Kizina J."/>
            <person name="Harder J."/>
        </authorList>
    </citation>
    <scope>NUCLEOTIDE SEQUENCE [LARGE SCALE GENOMIC DNA]</scope>
    <source>
        <strain evidence="1 2">SWK21</strain>
    </source>
</reference>
<protein>
    <submittedName>
        <fullName evidence="1">Uncharacterized protein</fullName>
    </submittedName>
</protein>
<comment type="caution">
    <text evidence="1">The sequence shown here is derived from an EMBL/GenBank/DDBJ whole genome shotgun (WGS) entry which is preliminary data.</text>
</comment>
<proteinExistence type="predicted"/>
<dbReference type="PANTHER" id="PTHR21525:SF9">
    <property type="entry name" value="CHANNEL_COLICIN DOMAIN-CONTAINING PROTEIN"/>
    <property type="match status" value="1"/>
</dbReference>
<dbReference type="GeneID" id="90609493"/>
<organism evidence="1 2">
    <name type="scientific">Rhodopirellula bahusiensis</name>
    <dbReference type="NCBI Taxonomy" id="2014065"/>
    <lineage>
        <taxon>Bacteria</taxon>
        <taxon>Pseudomonadati</taxon>
        <taxon>Planctomycetota</taxon>
        <taxon>Planctomycetia</taxon>
        <taxon>Pirellulales</taxon>
        <taxon>Pirellulaceae</taxon>
        <taxon>Rhodopirellula</taxon>
    </lineage>
</organism>
<evidence type="ECO:0000313" key="2">
    <source>
        <dbReference type="Proteomes" id="UP000225740"/>
    </source>
</evidence>
<dbReference type="EMBL" id="NIZW01000011">
    <property type="protein sequence ID" value="PHQ34429.1"/>
    <property type="molecule type" value="Genomic_DNA"/>
</dbReference>
<name>A0A2G1W700_9BACT</name>
<evidence type="ECO:0000313" key="1">
    <source>
        <dbReference type="EMBL" id="PHQ34429.1"/>
    </source>
</evidence>
<dbReference type="OrthoDB" id="3196385at2"/>
<accession>A0A2G1W700</accession>
<dbReference type="PANTHER" id="PTHR21525">
    <property type="entry name" value="MOTILE SPERM PROTEIN"/>
    <property type="match status" value="1"/>
</dbReference>
<dbReference type="RefSeq" id="WP_099261648.1">
    <property type="nucleotide sequence ID" value="NZ_NIZW01000011.1"/>
</dbReference>
<sequence>MTQPSNEKRKLTVARLASPAIAHSLERSQIAKYHTKGGHGFTAEDANHLADVFHGKRAEIVGMNNEVNGADRIVNGLRIQSKYYQTAAKTVASAFASDSGLYRYAQQVLEVPKDQYDACVELMRKRIAAGKVPGFENPADAEKLIHKGTVTYKQAKNIARAGNIDSLVFDAKSQAVTSSYVLAISFTITFAHDYWHSCRIGDAAKSAANRSFLASGTALVTGVISAQVLRSRAAAVGVASVRRGVKNVTRSSIGRSAVQRLATGSLGRAVYGAAAVNHVSKLLRTNAVAATVATVATAGPDFYKAAFDRSISWKQFTKNVSVNGFGIAAGSAGWLGGSAIGAAVGSALPVVGTAAGGIAGGLLGAFGIGTAGSAAAKAVADKVVDDDSQAMLRLMQDEVQSLAFEYMLSEPEIEMLAKRVAATVTPDWLRQVYKEANGLSDDETTRRCLRNALRPEFDALAKARPRVTLPTESELSSFLSDIANAANDKQPESSSNDC</sequence>
<dbReference type="Proteomes" id="UP000225740">
    <property type="component" value="Unassembled WGS sequence"/>
</dbReference>